<dbReference type="RefSeq" id="WP_005994758.1">
    <property type="nucleotide sequence ID" value="NZ_AECZ01000019.1"/>
</dbReference>
<evidence type="ECO:0000256" key="1">
    <source>
        <dbReference type="ARBA" id="ARBA00022741"/>
    </source>
</evidence>
<dbReference type="GO" id="GO:0016887">
    <property type="term" value="F:ATP hydrolysis activity"/>
    <property type="evidence" value="ECO:0007669"/>
    <property type="project" value="TreeGrafter"/>
</dbReference>
<dbReference type="InterPro" id="IPR025501">
    <property type="entry name" value="MinD_FleN"/>
</dbReference>
<dbReference type="Gene3D" id="3.40.50.300">
    <property type="entry name" value="P-loop containing nucleotide triphosphate hydrolases"/>
    <property type="match status" value="1"/>
</dbReference>
<dbReference type="Pfam" id="PF10609">
    <property type="entry name" value="ParA"/>
    <property type="match status" value="1"/>
</dbReference>
<comment type="caution">
    <text evidence="3">The sequence shown here is derived from an EMBL/GenBank/DDBJ whole genome shotgun (WGS) entry which is preliminary data.</text>
</comment>
<keyword evidence="1" id="KW-0547">Nucleotide-binding</keyword>
<proteinExistence type="predicted"/>
<dbReference type="STRING" id="596151.DesfrDRAFT_2744"/>
<keyword evidence="3" id="KW-0966">Cell projection</keyword>
<evidence type="ECO:0000256" key="2">
    <source>
        <dbReference type="ARBA" id="ARBA00022840"/>
    </source>
</evidence>
<dbReference type="GO" id="GO:0005524">
    <property type="term" value="F:ATP binding"/>
    <property type="evidence" value="ECO:0007669"/>
    <property type="project" value="UniProtKB-KW"/>
</dbReference>
<dbReference type="GO" id="GO:0005829">
    <property type="term" value="C:cytosol"/>
    <property type="evidence" value="ECO:0007669"/>
    <property type="project" value="TreeGrafter"/>
</dbReference>
<dbReference type="PANTHER" id="PTHR43384:SF4">
    <property type="entry name" value="CELLULOSE BIOSYNTHESIS PROTEIN BCSQ-RELATED"/>
    <property type="match status" value="1"/>
</dbReference>
<dbReference type="OrthoDB" id="9773088at2"/>
<reference evidence="3 4" key="1">
    <citation type="submission" date="2010-08" db="EMBL/GenBank/DDBJ databases">
        <title>The draft genome of Desulfovibrio fructosovorans JJ.</title>
        <authorList>
            <consortium name="US DOE Joint Genome Institute (JGI-PGF)"/>
            <person name="Lucas S."/>
            <person name="Copeland A."/>
            <person name="Lapidus A."/>
            <person name="Cheng J.-F."/>
            <person name="Bruce D."/>
            <person name="Goodwin L."/>
            <person name="Pitluck S."/>
            <person name="Land M.L."/>
            <person name="Hauser L."/>
            <person name="Chang Y.-J."/>
            <person name="Jeffries C."/>
            <person name="Wall J.D."/>
            <person name="Stahl D.A."/>
            <person name="Arkin A.P."/>
            <person name="Dehal P."/>
            <person name="Stolyar S.M."/>
            <person name="Hazen T.C."/>
            <person name="Woyke T.J."/>
        </authorList>
    </citation>
    <scope>NUCLEOTIDE SEQUENCE [LARGE SCALE GENOMIC DNA]</scope>
    <source>
        <strain evidence="3 4">JJ</strain>
    </source>
</reference>
<keyword evidence="3" id="KW-0969">Cilium</keyword>
<dbReference type="InterPro" id="IPR027417">
    <property type="entry name" value="P-loop_NTPase"/>
</dbReference>
<dbReference type="InterPro" id="IPR033756">
    <property type="entry name" value="YlxH/NBP35"/>
</dbReference>
<evidence type="ECO:0000313" key="4">
    <source>
        <dbReference type="Proteomes" id="UP000006250"/>
    </source>
</evidence>
<sequence>MASRTSELPSHAPNGTDIPRVISVTSGKGGVGKTNISVNLAYCLSRMGRKVVLLDADLGLANVDILLGLTPKMNLFHLFHEGVDLRQVLMETPFGFSILPASSGVSEMLALSTGQKLDLLEAMDHLEGRINYLLVDTGAGINDNVIYFNLAARERLLVLTTEPTSLTDAYALIKVMHLHHDVHRFRVLVNMAPSLKAAKAVYEKLSTACDHFLSGISLDFTGAVPSDPAVKNAVIRQKPFCHLTPEAPASKKLQELAQTIDSWEVDAKLDGNIKFFWKKLLFQEQPLA</sequence>
<organism evidence="3 4">
    <name type="scientific">Solidesulfovibrio fructosivorans JJ]</name>
    <dbReference type="NCBI Taxonomy" id="596151"/>
    <lineage>
        <taxon>Bacteria</taxon>
        <taxon>Pseudomonadati</taxon>
        <taxon>Thermodesulfobacteriota</taxon>
        <taxon>Desulfovibrionia</taxon>
        <taxon>Desulfovibrionales</taxon>
        <taxon>Desulfovibrionaceae</taxon>
        <taxon>Solidesulfovibrio</taxon>
    </lineage>
</organism>
<dbReference type="PIRSF" id="PIRSF003092">
    <property type="entry name" value="MinD"/>
    <property type="match status" value="1"/>
</dbReference>
<dbReference type="Proteomes" id="UP000006250">
    <property type="component" value="Unassembled WGS sequence"/>
</dbReference>
<dbReference type="InterPro" id="IPR033875">
    <property type="entry name" value="FlhG"/>
</dbReference>
<dbReference type="GO" id="GO:0051782">
    <property type="term" value="P:negative regulation of cell division"/>
    <property type="evidence" value="ECO:0007669"/>
    <property type="project" value="TreeGrafter"/>
</dbReference>
<keyword evidence="3" id="KW-0282">Flagellum</keyword>
<dbReference type="AlphaFoldDB" id="E1JYP5"/>
<keyword evidence="2" id="KW-0067">ATP-binding</keyword>
<dbReference type="PANTHER" id="PTHR43384">
    <property type="entry name" value="SEPTUM SITE-DETERMINING PROTEIN MIND HOMOLOG, CHLOROPLASTIC-RELATED"/>
    <property type="match status" value="1"/>
</dbReference>
<dbReference type="CDD" id="cd02038">
    <property type="entry name" value="FlhG-like"/>
    <property type="match status" value="1"/>
</dbReference>
<protein>
    <submittedName>
        <fullName evidence="3">Flagellar biosynthesis protein FlhG</fullName>
    </submittedName>
</protein>
<accession>E1JYP5</accession>
<dbReference type="eggNOG" id="COG0455">
    <property type="taxonomic scope" value="Bacteria"/>
</dbReference>
<dbReference type="SUPFAM" id="SSF52540">
    <property type="entry name" value="P-loop containing nucleoside triphosphate hydrolases"/>
    <property type="match status" value="1"/>
</dbReference>
<keyword evidence="4" id="KW-1185">Reference proteome</keyword>
<gene>
    <name evidence="3" type="ORF">DesfrDRAFT_2744</name>
</gene>
<dbReference type="GO" id="GO:0009898">
    <property type="term" value="C:cytoplasmic side of plasma membrane"/>
    <property type="evidence" value="ECO:0007669"/>
    <property type="project" value="TreeGrafter"/>
</dbReference>
<evidence type="ECO:0000313" key="3">
    <source>
        <dbReference type="EMBL" id="EFL50465.1"/>
    </source>
</evidence>
<dbReference type="EMBL" id="AECZ01000019">
    <property type="protein sequence ID" value="EFL50465.1"/>
    <property type="molecule type" value="Genomic_DNA"/>
</dbReference>
<name>E1JYP5_SOLFR</name>
<dbReference type="InterPro" id="IPR050625">
    <property type="entry name" value="ParA/MinD_ATPase"/>
</dbReference>